<dbReference type="PRINTS" id="PR00502">
    <property type="entry name" value="NUDIXFAMILY"/>
</dbReference>
<gene>
    <name evidence="4" type="ORF">CIK66_12655</name>
</gene>
<dbReference type="RefSeq" id="WP_096197378.1">
    <property type="nucleotide sequence ID" value="NZ_JBQQHT010000002.1"/>
</dbReference>
<keyword evidence="5" id="KW-1185">Reference proteome</keyword>
<organism evidence="4 5">
    <name type="scientific">Brachybacterium alimentarium</name>
    <dbReference type="NCBI Taxonomy" id="47845"/>
    <lineage>
        <taxon>Bacteria</taxon>
        <taxon>Bacillati</taxon>
        <taxon>Actinomycetota</taxon>
        <taxon>Actinomycetes</taxon>
        <taxon>Micrococcales</taxon>
        <taxon>Dermabacteraceae</taxon>
        <taxon>Brachybacterium</taxon>
    </lineage>
</organism>
<keyword evidence="2 4" id="KW-0378">Hydrolase</keyword>
<comment type="caution">
    <text evidence="4">The sequence shown here is derived from an EMBL/GenBank/DDBJ whole genome shotgun (WGS) entry which is preliminary data.</text>
</comment>
<evidence type="ECO:0000259" key="3">
    <source>
        <dbReference type="PROSITE" id="PS51462"/>
    </source>
</evidence>
<dbReference type="Gene3D" id="3.90.79.10">
    <property type="entry name" value="Nucleoside Triphosphate Pyrophosphohydrolase"/>
    <property type="match status" value="1"/>
</dbReference>
<comment type="similarity">
    <text evidence="1">Belongs to the Nudix hydrolase family.</text>
</comment>
<dbReference type="CDD" id="cd03674">
    <property type="entry name" value="NUDIX_Hydrolase"/>
    <property type="match status" value="1"/>
</dbReference>
<dbReference type="PANTHER" id="PTHR43736:SF1">
    <property type="entry name" value="DIHYDRONEOPTERIN TRIPHOSPHATE DIPHOSPHATASE"/>
    <property type="match status" value="1"/>
</dbReference>
<dbReference type="PANTHER" id="PTHR43736">
    <property type="entry name" value="ADP-RIBOSE PYROPHOSPHATASE"/>
    <property type="match status" value="1"/>
</dbReference>
<dbReference type="InterPro" id="IPR020476">
    <property type="entry name" value="Nudix_hydrolase"/>
</dbReference>
<feature type="domain" description="Nudix hydrolase" evidence="3">
    <location>
        <begin position="42"/>
        <end position="185"/>
    </location>
</feature>
<accession>A0A2A3YG74</accession>
<dbReference type="OrthoDB" id="129709at2"/>
<dbReference type="SUPFAM" id="SSF55811">
    <property type="entry name" value="Nudix"/>
    <property type="match status" value="1"/>
</dbReference>
<dbReference type="InterPro" id="IPR000086">
    <property type="entry name" value="NUDIX_hydrolase_dom"/>
</dbReference>
<proteinExistence type="inferred from homology"/>
<sequence length="196" mass="21303">MTADRLDEARAELASAPDQGLARQYLHLLEGSPAALHREGGPRHLTASAVVIDAPGEHVALVWHRKGRFWVQPGGHLEPGETSFERAARREVAEEIGLSALERVGPGPAVLHRHQLDVAFGTCCEHWDVQYLLRASEDAASLPLTASDESPEVRWVPWPLEADGPARSCAALPEGTVEDMPGKLEQLAPYLARYSG</sequence>
<evidence type="ECO:0000313" key="5">
    <source>
        <dbReference type="Proteomes" id="UP000218598"/>
    </source>
</evidence>
<dbReference type="AlphaFoldDB" id="A0A2A3YG74"/>
<evidence type="ECO:0000256" key="1">
    <source>
        <dbReference type="ARBA" id="ARBA00005582"/>
    </source>
</evidence>
<name>A0A2A3YG74_9MICO</name>
<evidence type="ECO:0000313" key="4">
    <source>
        <dbReference type="EMBL" id="PCC38772.1"/>
    </source>
</evidence>
<protein>
    <submittedName>
        <fullName evidence="4">NTP pyrophosphohydrolase</fullName>
    </submittedName>
</protein>
<dbReference type="PROSITE" id="PS51462">
    <property type="entry name" value="NUDIX"/>
    <property type="match status" value="1"/>
</dbReference>
<evidence type="ECO:0000256" key="2">
    <source>
        <dbReference type="ARBA" id="ARBA00022801"/>
    </source>
</evidence>
<dbReference type="EMBL" id="NRGR01000020">
    <property type="protein sequence ID" value="PCC38772.1"/>
    <property type="molecule type" value="Genomic_DNA"/>
</dbReference>
<reference evidence="4 5" key="1">
    <citation type="journal article" date="2017" name="Elife">
        <title>Extensive horizontal gene transfer in cheese-associated bacteria.</title>
        <authorList>
            <person name="Bonham K.S."/>
            <person name="Wolfe B.E."/>
            <person name="Dutton R.J."/>
        </authorList>
    </citation>
    <scope>NUCLEOTIDE SEQUENCE [LARGE SCALE GENOMIC DNA]</scope>
    <source>
        <strain evidence="4 5">341_9</strain>
    </source>
</reference>
<dbReference type="InterPro" id="IPR015797">
    <property type="entry name" value="NUDIX_hydrolase-like_dom_sf"/>
</dbReference>
<dbReference type="GO" id="GO:0016787">
    <property type="term" value="F:hydrolase activity"/>
    <property type="evidence" value="ECO:0007669"/>
    <property type="project" value="UniProtKB-KW"/>
</dbReference>
<dbReference type="Proteomes" id="UP000218598">
    <property type="component" value="Unassembled WGS sequence"/>
</dbReference>
<dbReference type="Pfam" id="PF00293">
    <property type="entry name" value="NUDIX"/>
    <property type="match status" value="1"/>
</dbReference>